<reference evidence="3" key="1">
    <citation type="submission" date="2016-03" db="EMBL/GenBank/DDBJ databases">
        <authorList>
            <person name="Devillers Hugo."/>
        </authorList>
    </citation>
    <scope>NUCLEOTIDE SEQUENCE [LARGE SCALE GENOMIC DNA]</scope>
</reference>
<accession>A0A1G4JIZ1</accession>
<feature type="region of interest" description="Disordered" evidence="1">
    <location>
        <begin position="119"/>
        <end position="170"/>
    </location>
</feature>
<keyword evidence="3" id="KW-1185">Reference proteome</keyword>
<feature type="compositionally biased region" description="Basic and acidic residues" evidence="1">
    <location>
        <begin position="45"/>
        <end position="58"/>
    </location>
</feature>
<sequence>MHSEANSSPQQRIITSEQWVFDRKGPKDDFKTHGGNRPKRATISKQEREMRRKQRELETEQLQQEYQTVQSENSRLKTVVAKLKQDIDVYTRLVVESSRGEYETPTASLVEPGSVVLNENTTGMSKDELPPLETLLVNSSKRRKRGRNSEHTQPEAADGRSDMLRNKQADVMLAPGAADVGPEDVALMCKLKDVLAEME</sequence>
<dbReference type="EMBL" id="LT598448">
    <property type="protein sequence ID" value="SCU90126.1"/>
    <property type="molecule type" value="Genomic_DNA"/>
</dbReference>
<organism evidence="2 3">
    <name type="scientific">Lachancea nothofagi CBS 11611</name>
    <dbReference type="NCBI Taxonomy" id="1266666"/>
    <lineage>
        <taxon>Eukaryota</taxon>
        <taxon>Fungi</taxon>
        <taxon>Dikarya</taxon>
        <taxon>Ascomycota</taxon>
        <taxon>Saccharomycotina</taxon>
        <taxon>Saccharomycetes</taxon>
        <taxon>Saccharomycetales</taxon>
        <taxon>Saccharomycetaceae</taxon>
        <taxon>Lachancea</taxon>
    </lineage>
</organism>
<evidence type="ECO:0000313" key="3">
    <source>
        <dbReference type="Proteomes" id="UP000189911"/>
    </source>
</evidence>
<feature type="compositionally biased region" description="Polar residues" evidence="1">
    <location>
        <begin position="1"/>
        <end position="18"/>
    </location>
</feature>
<dbReference type="OrthoDB" id="4036426at2759"/>
<feature type="compositionally biased region" description="Basic and acidic residues" evidence="1">
    <location>
        <begin position="20"/>
        <end position="32"/>
    </location>
</feature>
<proteinExistence type="predicted"/>
<feature type="compositionally biased region" description="Basic and acidic residues" evidence="1">
    <location>
        <begin position="147"/>
        <end position="168"/>
    </location>
</feature>
<gene>
    <name evidence="2" type="ORF">LANO_0D07668G</name>
</gene>
<dbReference type="Proteomes" id="UP000189911">
    <property type="component" value="Chromosome D"/>
</dbReference>
<evidence type="ECO:0000256" key="1">
    <source>
        <dbReference type="SAM" id="MobiDB-lite"/>
    </source>
</evidence>
<dbReference type="AlphaFoldDB" id="A0A1G4JIZ1"/>
<protein>
    <submittedName>
        <fullName evidence="2">LANO_0D07668g1_1</fullName>
    </submittedName>
</protein>
<evidence type="ECO:0000313" key="2">
    <source>
        <dbReference type="EMBL" id="SCU90126.1"/>
    </source>
</evidence>
<name>A0A1G4JIZ1_9SACH</name>
<feature type="region of interest" description="Disordered" evidence="1">
    <location>
        <begin position="1"/>
        <end position="59"/>
    </location>
</feature>